<dbReference type="InterPro" id="IPR038592">
    <property type="entry name" value="CheD-like_sf"/>
</dbReference>
<gene>
    <name evidence="3 4" type="primary">cheD</name>
    <name evidence="4" type="ORF">AGA_179</name>
</gene>
<dbReference type="AlphaFoldDB" id="A0A0U5EZE6"/>
<dbReference type="EMBL" id="LN609302">
    <property type="protein sequence ID" value="CEF53371.1"/>
    <property type="molecule type" value="Genomic_DNA"/>
</dbReference>
<sequence>MNDHPAVKTVIQGEVAISGDASVIFATLLGSCVSVCMFDPIARVGGINHFLLPDGGDNHSGTAMRFGVNSMEMLVNGLLKAGGQRNRLVCKVFGGAAVVPSLGRIGQENIKFVTQYLTDEGIRCVSQSLGGRLARRIRFWPTTGRAQQNLVQDVHGIGKQEVAYSRREAEAERKWAKEASSEVELF</sequence>
<evidence type="ECO:0000256" key="1">
    <source>
        <dbReference type="ARBA" id="ARBA00022500"/>
    </source>
</evidence>
<dbReference type="PANTHER" id="PTHR35147">
    <property type="entry name" value="CHEMORECEPTOR GLUTAMINE DEAMIDASE CHED-RELATED"/>
    <property type="match status" value="1"/>
</dbReference>
<dbReference type="RefSeq" id="WP_059022554.1">
    <property type="nucleotide sequence ID" value="NZ_LN609302.1"/>
</dbReference>
<accession>A0A0U5EZE6</accession>
<evidence type="ECO:0000313" key="4">
    <source>
        <dbReference type="EMBL" id="CEF53371.1"/>
    </source>
</evidence>
<dbReference type="Pfam" id="PF03975">
    <property type="entry name" value="CheD"/>
    <property type="match status" value="1"/>
</dbReference>
<dbReference type="Proteomes" id="UP000068250">
    <property type="component" value="Chromosome I"/>
</dbReference>
<dbReference type="GO" id="GO:0006935">
    <property type="term" value="P:chemotaxis"/>
    <property type="evidence" value="ECO:0007669"/>
    <property type="project" value="UniProtKB-UniRule"/>
</dbReference>
<dbReference type="InterPro" id="IPR011324">
    <property type="entry name" value="Cytotoxic_necrot_fac-like_cat"/>
</dbReference>
<dbReference type="HAMAP" id="MF_01440">
    <property type="entry name" value="CheD"/>
    <property type="match status" value="1"/>
</dbReference>
<dbReference type="InterPro" id="IPR005659">
    <property type="entry name" value="Chemorcpt_Glu_NH3ase_CheD"/>
</dbReference>
<protein>
    <recommendedName>
        <fullName evidence="3">Probable chemoreceptor glutamine deamidase CheD</fullName>
        <ecNumber evidence="3">3.5.1.44</ecNumber>
    </recommendedName>
</protein>
<dbReference type="EC" id="3.5.1.44" evidence="3"/>
<name>A0A0U5EZE6_9PROT</name>
<comment type="catalytic activity">
    <reaction evidence="3">
        <text>L-glutaminyl-[protein] + H2O = L-glutamyl-[protein] + NH4(+)</text>
        <dbReference type="Rhea" id="RHEA:16441"/>
        <dbReference type="Rhea" id="RHEA-COMP:10207"/>
        <dbReference type="Rhea" id="RHEA-COMP:10208"/>
        <dbReference type="ChEBI" id="CHEBI:15377"/>
        <dbReference type="ChEBI" id="CHEBI:28938"/>
        <dbReference type="ChEBI" id="CHEBI:29973"/>
        <dbReference type="ChEBI" id="CHEBI:30011"/>
        <dbReference type="EC" id="3.5.1.44"/>
    </reaction>
</comment>
<dbReference type="PANTHER" id="PTHR35147:SF2">
    <property type="entry name" value="CHEMORECEPTOR GLUTAMINE DEAMIDASE CHED-RELATED"/>
    <property type="match status" value="1"/>
</dbReference>
<dbReference type="GO" id="GO:0050568">
    <property type="term" value="F:protein-glutamine glutaminase activity"/>
    <property type="evidence" value="ECO:0007669"/>
    <property type="project" value="UniProtKB-UniRule"/>
</dbReference>
<evidence type="ECO:0000313" key="5">
    <source>
        <dbReference type="Proteomes" id="UP000068250"/>
    </source>
</evidence>
<keyword evidence="1 3" id="KW-0145">Chemotaxis</keyword>
<comment type="similarity">
    <text evidence="3">Belongs to the CheD family.</text>
</comment>
<comment type="function">
    <text evidence="3">Probably deamidates glutamine residues to glutamate on methyl-accepting chemotaxis receptors (MCPs), playing an important role in chemotaxis.</text>
</comment>
<evidence type="ECO:0000256" key="3">
    <source>
        <dbReference type="HAMAP-Rule" id="MF_01440"/>
    </source>
</evidence>
<dbReference type="SUPFAM" id="SSF64438">
    <property type="entry name" value="CNF1/YfiH-like putative cysteine hydrolases"/>
    <property type="match status" value="1"/>
</dbReference>
<dbReference type="CDD" id="cd16352">
    <property type="entry name" value="CheD"/>
    <property type="match status" value="1"/>
</dbReference>
<keyword evidence="2 3" id="KW-0378">Hydrolase</keyword>
<reference evidence="5" key="1">
    <citation type="submission" date="2014-09" db="EMBL/GenBank/DDBJ databases">
        <authorList>
            <person name="Illeghems K.G."/>
        </authorList>
    </citation>
    <scope>NUCLEOTIDE SEQUENCE [LARGE SCALE GENOMIC DNA]</scope>
    <source>
        <strain evidence="5">LMG 23848T</strain>
    </source>
</reference>
<dbReference type="PATRIC" id="fig|431306.5.peg.124"/>
<organism evidence="4 5">
    <name type="scientific">Acetobacter ghanensis</name>
    <dbReference type="NCBI Taxonomy" id="431306"/>
    <lineage>
        <taxon>Bacteria</taxon>
        <taxon>Pseudomonadati</taxon>
        <taxon>Pseudomonadota</taxon>
        <taxon>Alphaproteobacteria</taxon>
        <taxon>Acetobacterales</taxon>
        <taxon>Acetobacteraceae</taxon>
        <taxon>Acetobacter</taxon>
    </lineage>
</organism>
<dbReference type="STRING" id="431306.AGA_179"/>
<proteinExistence type="inferred from homology"/>
<evidence type="ECO:0000256" key="2">
    <source>
        <dbReference type="ARBA" id="ARBA00022801"/>
    </source>
</evidence>
<dbReference type="Gene3D" id="3.30.1330.200">
    <property type="match status" value="1"/>
</dbReference>